<keyword evidence="5" id="KW-1185">Reference proteome</keyword>
<dbReference type="Pfam" id="PF17906">
    <property type="entry name" value="HTH_48"/>
    <property type="match status" value="1"/>
</dbReference>
<dbReference type="GO" id="GO:0045087">
    <property type="term" value="P:innate immune response"/>
    <property type="evidence" value="ECO:0007669"/>
    <property type="project" value="TreeGrafter"/>
</dbReference>
<gene>
    <name evidence="4" type="primary">Cnig_chr_V.g21135</name>
    <name evidence="4" type="ORF">B9Z55_021135</name>
</gene>
<feature type="domain" description="Mos1 transposase HTH" evidence="3">
    <location>
        <begin position="14"/>
        <end position="58"/>
    </location>
</feature>
<dbReference type="PANTHER" id="PTHR23015">
    <property type="entry name" value="UNCHARACTERIZED C.ELEGANS PROTEIN"/>
    <property type="match status" value="1"/>
</dbReference>
<dbReference type="Pfam" id="PF00646">
    <property type="entry name" value="F-box"/>
    <property type="match status" value="1"/>
</dbReference>
<dbReference type="STRING" id="1611254.A0A2G5TR90"/>
<feature type="domain" description="DUF38" evidence="2">
    <location>
        <begin position="271"/>
        <end position="415"/>
    </location>
</feature>
<name>A0A2G5TR90_9PELO</name>
<dbReference type="InterPro" id="IPR041426">
    <property type="entry name" value="Mos1_HTH"/>
</dbReference>
<sequence>MSNPLKTDEKAILSVLLYQFLHEKSTYSSFKEFNKVVRDNFISLDDLEFWFTRFENGKFDERDDDFSISDFKSMLSDDKHRLRACIFFEFLKEIRMKSEFRHDAVFAAYKRMSKVLDIDYSEFDFCFYRFMKGVFNLDFEYNPEQIRSFSDLPFETVKIIVGKLNFPERCCIRKLSFKLRNIVDDTKIGINQIDIRITKFIIAVNVEKLPTSRMEFKYYQIGDICVVDHNFRRKQFKGNNCLDLASNDLSILLNTSKICSLNIKFADIESFVNFENVLTLLNTQLHVENLSLHVSNAEQVFKILSYLKPGTLKSINVYSKQDPWYNHEMELRAGLKMDQWRQAKVLVWHRNGFPLPLEQLFHFRTILAKLPYVDSLQLQKIKEALLKLHHIKYWYFRSTPAHPIDDNEMDNLFGPITHGVRHLEIPNTNAHYEITATRHGVGITKRNH</sequence>
<organism evidence="4 5">
    <name type="scientific">Caenorhabditis nigoni</name>
    <dbReference type="NCBI Taxonomy" id="1611254"/>
    <lineage>
        <taxon>Eukaryota</taxon>
        <taxon>Metazoa</taxon>
        <taxon>Ecdysozoa</taxon>
        <taxon>Nematoda</taxon>
        <taxon>Chromadorea</taxon>
        <taxon>Rhabditida</taxon>
        <taxon>Rhabditina</taxon>
        <taxon>Rhabditomorpha</taxon>
        <taxon>Rhabditoidea</taxon>
        <taxon>Rhabditidae</taxon>
        <taxon>Peloderinae</taxon>
        <taxon>Caenorhabditis</taxon>
    </lineage>
</organism>
<evidence type="ECO:0000259" key="3">
    <source>
        <dbReference type="Pfam" id="PF17906"/>
    </source>
</evidence>
<evidence type="ECO:0000313" key="5">
    <source>
        <dbReference type="Proteomes" id="UP000230233"/>
    </source>
</evidence>
<dbReference type="PANTHER" id="PTHR23015:SF25">
    <property type="entry name" value="DUF38 DOMAIN-CONTAINING PROTEIN-RELATED"/>
    <property type="match status" value="1"/>
</dbReference>
<dbReference type="Pfam" id="PF01827">
    <property type="entry name" value="FTH"/>
    <property type="match status" value="1"/>
</dbReference>
<dbReference type="InterPro" id="IPR001810">
    <property type="entry name" value="F-box_dom"/>
</dbReference>
<dbReference type="AlphaFoldDB" id="A0A2G5TR90"/>
<evidence type="ECO:0000259" key="1">
    <source>
        <dbReference type="Pfam" id="PF00646"/>
    </source>
</evidence>
<dbReference type="CDD" id="cd22150">
    <property type="entry name" value="F-box_CeFBXA-like"/>
    <property type="match status" value="1"/>
</dbReference>
<feature type="domain" description="F-box" evidence="1">
    <location>
        <begin position="149"/>
        <end position="189"/>
    </location>
</feature>
<protein>
    <recommendedName>
        <fullName evidence="6">F-box domain-containing protein</fullName>
    </recommendedName>
</protein>
<proteinExistence type="predicted"/>
<dbReference type="Proteomes" id="UP000230233">
    <property type="component" value="Chromosome V"/>
</dbReference>
<evidence type="ECO:0008006" key="6">
    <source>
        <dbReference type="Google" id="ProtNLM"/>
    </source>
</evidence>
<dbReference type="OrthoDB" id="7600185at2759"/>
<accession>A0A2G5TR90</accession>
<reference evidence="5" key="1">
    <citation type="submission" date="2017-10" db="EMBL/GenBank/DDBJ databases">
        <title>Rapid genome shrinkage in a self-fertile nematode reveals novel sperm competition proteins.</title>
        <authorList>
            <person name="Yin D."/>
            <person name="Schwarz E.M."/>
            <person name="Thomas C.G."/>
            <person name="Felde R.L."/>
            <person name="Korf I.F."/>
            <person name="Cutter A.D."/>
            <person name="Schartner C.M."/>
            <person name="Ralston E.J."/>
            <person name="Meyer B.J."/>
            <person name="Haag E.S."/>
        </authorList>
    </citation>
    <scope>NUCLEOTIDE SEQUENCE [LARGE SCALE GENOMIC DNA]</scope>
    <source>
        <strain evidence="5">JU1422</strain>
    </source>
</reference>
<dbReference type="InterPro" id="IPR002900">
    <property type="entry name" value="DUF38/FTH_CAE_spp"/>
</dbReference>
<dbReference type="InterPro" id="IPR040161">
    <property type="entry name" value="FB224"/>
</dbReference>
<evidence type="ECO:0000259" key="2">
    <source>
        <dbReference type="Pfam" id="PF01827"/>
    </source>
</evidence>
<evidence type="ECO:0000313" key="4">
    <source>
        <dbReference type="EMBL" id="PIC29611.1"/>
    </source>
</evidence>
<dbReference type="EMBL" id="PDUG01000005">
    <property type="protein sequence ID" value="PIC29611.1"/>
    <property type="molecule type" value="Genomic_DNA"/>
</dbReference>
<comment type="caution">
    <text evidence="4">The sequence shown here is derived from an EMBL/GenBank/DDBJ whole genome shotgun (WGS) entry which is preliminary data.</text>
</comment>